<organism evidence="1 2">
    <name type="scientific">Coemansia helicoidea</name>
    <dbReference type="NCBI Taxonomy" id="1286919"/>
    <lineage>
        <taxon>Eukaryota</taxon>
        <taxon>Fungi</taxon>
        <taxon>Fungi incertae sedis</taxon>
        <taxon>Zoopagomycota</taxon>
        <taxon>Kickxellomycotina</taxon>
        <taxon>Kickxellomycetes</taxon>
        <taxon>Kickxellales</taxon>
        <taxon>Kickxellaceae</taxon>
        <taxon>Coemansia</taxon>
    </lineage>
</organism>
<dbReference type="Proteomes" id="UP001140087">
    <property type="component" value="Unassembled WGS sequence"/>
</dbReference>
<name>A0ACC1KZ80_9FUNG</name>
<keyword evidence="2" id="KW-1185">Reference proteome</keyword>
<keyword evidence="1" id="KW-0648">Protein biosynthesis</keyword>
<evidence type="ECO:0000313" key="2">
    <source>
        <dbReference type="Proteomes" id="UP001140087"/>
    </source>
</evidence>
<dbReference type="EMBL" id="JANBUN010001503">
    <property type="protein sequence ID" value="KAJ2797840.1"/>
    <property type="molecule type" value="Genomic_DNA"/>
</dbReference>
<comment type="caution">
    <text evidence="1">The sequence shown here is derived from an EMBL/GenBank/DDBJ whole genome shotgun (WGS) entry which is preliminary data.</text>
</comment>
<keyword evidence="1" id="KW-0396">Initiation factor</keyword>
<evidence type="ECO:0000313" key="1">
    <source>
        <dbReference type="EMBL" id="KAJ2797840.1"/>
    </source>
</evidence>
<protein>
    <submittedName>
        <fullName evidence="1">Eukaryotic translation initiation factor 5B</fullName>
    </submittedName>
</protein>
<proteinExistence type="predicted"/>
<sequence length="796" mass="86660">MASRRESGWDIRDAIGAGLSAVMDVSSGDESDKPRVAVVKTAKQKKQRAGDAKNTRGADLHSPEKSLGAATLKNKAPKAGVAGKAKKGAPIIARQRIVAERKRLEEERLAAAEDARQVAMRGAKRQHCEQLRKHKTAATTEPGKDTASDDDDSSEVNDKATPCADWEDYASSSDVGDGDEQALSAPVAQSDGDLRSPICCILGHVDVGKTLLLDKIRQTNVQAGEAGGITQQIGATFFPAEVIEQKTASFSSRDRINVKVPGLLIIDTPGHESFTNLRSRGSSLCNIAVLVVDIMHGLEPQTLESLQLLREQKTSFIVALNKIDRMYGWRAQPNGAFCSSFQAQPAATQSEFATRVADIITQFAEQGLNAELYYENRDKRKVVSLVPVSAVTGEGIPDLLSLLVGLAQKHMAKRLTYQSMPECTVLEVKVTEGAGTTADVVLTNGMLYQGDRIVLCGLDGAIATTVRALWTPQPMRELRVKSEYVHHKSIKAAMGIRISAPNLQKVVPGSRVLVVGPGDSEEAMMEEAMRDIASLHNMVKKEPRGVWVQASTLGSLEALLGFLHRSNIPVFDINIGPVHKKDVMRASTMRHKAPELAVMLCFDVKVVLDAQRVADEKGVKVFRADTIYRLFDKYTAHKAAVAEQKKKDNTSQAVFPCMLQMASSDAAIKHSNPLVLAVDVVEGQLHQGTPVCVARTDPETKASEIISLGNVVSIKANNKKATVVRRSDALSGVTVCIECPPNLKPRTFGRHFDHTDTIYSLMSRSNIDVLKEHFRDDVTQDDWKLVSKLKHILGIQ</sequence>
<accession>A0ACC1KZ80</accession>
<gene>
    <name evidence="1" type="primary">FUN12</name>
    <name evidence="1" type="ORF">H4R21_004161</name>
</gene>
<reference evidence="1" key="1">
    <citation type="submission" date="2022-07" db="EMBL/GenBank/DDBJ databases">
        <title>Phylogenomic reconstructions and comparative analyses of Kickxellomycotina fungi.</title>
        <authorList>
            <person name="Reynolds N.K."/>
            <person name="Stajich J.E."/>
            <person name="Barry K."/>
            <person name="Grigoriev I.V."/>
            <person name="Crous P."/>
            <person name="Smith M.E."/>
        </authorList>
    </citation>
    <scope>NUCLEOTIDE SEQUENCE</scope>
    <source>
        <strain evidence="1">BCRC 34780</strain>
    </source>
</reference>